<sequence length="241" mass="26846">MDDTIDLLRIKIEKAKRELPLETVNAIDAVDWRASILGLRSKFGYTFEQLGDLETETELLLAGLVSAKDYPKELENRMKISKAQANELVNEMNNLVFKKIREELVKNTERKKILPNNSPLEEYPRGGGGQSIHPGASATPQEGNKEEAILHSAGIEIIPEKLELGVGPVEKPLEQREDILKTIEKKEEVIHPILTEKLSGPSQILSVRTEHTLENISKPAPSPASAVPQAPKIDPYREPPE</sequence>
<evidence type="ECO:0000313" key="2">
    <source>
        <dbReference type="EMBL" id="OGI94646.1"/>
    </source>
</evidence>
<feature type="region of interest" description="Disordered" evidence="1">
    <location>
        <begin position="112"/>
        <end position="143"/>
    </location>
</feature>
<feature type="compositionally biased region" description="Low complexity" evidence="1">
    <location>
        <begin position="217"/>
        <end position="231"/>
    </location>
</feature>
<dbReference type="AlphaFoldDB" id="A0A1F6XKJ7"/>
<evidence type="ECO:0000256" key="1">
    <source>
        <dbReference type="SAM" id="MobiDB-lite"/>
    </source>
</evidence>
<protein>
    <submittedName>
        <fullName evidence="2">Uncharacterized protein</fullName>
    </submittedName>
</protein>
<accession>A0A1F6XKJ7</accession>
<feature type="region of interest" description="Disordered" evidence="1">
    <location>
        <begin position="210"/>
        <end position="241"/>
    </location>
</feature>
<gene>
    <name evidence="2" type="ORF">A3A03_01235</name>
</gene>
<name>A0A1F6XKJ7_9BACT</name>
<dbReference type="STRING" id="1801773.A3A03_01235"/>
<organism evidence="2 3">
    <name type="scientific">Candidatus Nomurabacteria bacterium RIFCSPLOWO2_01_FULL_40_18</name>
    <dbReference type="NCBI Taxonomy" id="1801773"/>
    <lineage>
        <taxon>Bacteria</taxon>
        <taxon>Candidatus Nomuraibacteriota</taxon>
    </lineage>
</organism>
<proteinExistence type="predicted"/>
<reference evidence="2 3" key="1">
    <citation type="journal article" date="2016" name="Nat. Commun.">
        <title>Thousands of microbial genomes shed light on interconnected biogeochemical processes in an aquifer system.</title>
        <authorList>
            <person name="Anantharaman K."/>
            <person name="Brown C.T."/>
            <person name="Hug L.A."/>
            <person name="Sharon I."/>
            <person name="Castelle C.J."/>
            <person name="Probst A.J."/>
            <person name="Thomas B.C."/>
            <person name="Singh A."/>
            <person name="Wilkins M.J."/>
            <person name="Karaoz U."/>
            <person name="Brodie E.L."/>
            <person name="Williams K.H."/>
            <person name="Hubbard S.S."/>
            <person name="Banfield J.F."/>
        </authorList>
    </citation>
    <scope>NUCLEOTIDE SEQUENCE [LARGE SCALE GENOMIC DNA]</scope>
</reference>
<dbReference type="EMBL" id="MFUX01000014">
    <property type="protein sequence ID" value="OGI94646.1"/>
    <property type="molecule type" value="Genomic_DNA"/>
</dbReference>
<evidence type="ECO:0000313" key="3">
    <source>
        <dbReference type="Proteomes" id="UP000176629"/>
    </source>
</evidence>
<comment type="caution">
    <text evidence="2">The sequence shown here is derived from an EMBL/GenBank/DDBJ whole genome shotgun (WGS) entry which is preliminary data.</text>
</comment>
<dbReference type="Proteomes" id="UP000176629">
    <property type="component" value="Unassembled WGS sequence"/>
</dbReference>